<organism evidence="9 10">
    <name type="scientific">Streptomyces buecherae</name>
    <dbReference type="NCBI Taxonomy" id="2763006"/>
    <lineage>
        <taxon>Bacteria</taxon>
        <taxon>Bacillati</taxon>
        <taxon>Actinomycetota</taxon>
        <taxon>Actinomycetes</taxon>
        <taxon>Kitasatosporales</taxon>
        <taxon>Streptomycetaceae</taxon>
        <taxon>Streptomyces</taxon>
    </lineage>
</organism>
<evidence type="ECO:0000256" key="1">
    <source>
        <dbReference type="ARBA" id="ARBA00022679"/>
    </source>
</evidence>
<feature type="region of interest" description="NMP" evidence="5">
    <location>
        <begin position="218"/>
        <end position="247"/>
    </location>
</feature>
<dbReference type="RefSeq" id="WP_176165312.1">
    <property type="nucleotide sequence ID" value="NZ_CP054929.1"/>
</dbReference>
<comment type="catalytic activity">
    <reaction evidence="5 7">
        <text>AMP + ATP = 2 ADP</text>
        <dbReference type="Rhea" id="RHEA:12973"/>
        <dbReference type="ChEBI" id="CHEBI:30616"/>
        <dbReference type="ChEBI" id="CHEBI:456215"/>
        <dbReference type="ChEBI" id="CHEBI:456216"/>
        <dbReference type="EC" id="2.7.4.3"/>
    </reaction>
</comment>
<keyword evidence="5" id="KW-0963">Cytoplasm</keyword>
<comment type="pathway">
    <text evidence="5">Purine metabolism; AMP biosynthesis via salvage pathway; AMP from ADP: step 1/1.</text>
</comment>
<feature type="region of interest" description="LID" evidence="5">
    <location>
        <begin position="314"/>
        <end position="351"/>
    </location>
</feature>
<evidence type="ECO:0000313" key="10">
    <source>
        <dbReference type="Proteomes" id="UP000509303"/>
    </source>
</evidence>
<dbReference type="NCBIfam" id="TIGR01351">
    <property type="entry name" value="adk"/>
    <property type="match status" value="1"/>
</dbReference>
<keyword evidence="5 7" id="KW-0067">ATP-binding</keyword>
<evidence type="ECO:0000256" key="6">
    <source>
        <dbReference type="RuleBase" id="RU003330"/>
    </source>
</evidence>
<keyword evidence="2 5" id="KW-0545">Nucleotide biosynthesis</keyword>
<dbReference type="Proteomes" id="UP000509303">
    <property type="component" value="Chromosome"/>
</dbReference>
<evidence type="ECO:0000256" key="5">
    <source>
        <dbReference type="HAMAP-Rule" id="MF_00235"/>
    </source>
</evidence>
<comment type="subcellular location">
    <subcellularLocation>
        <location evidence="5 7">Cytoplasm</location>
    </subcellularLocation>
</comment>
<comment type="domain">
    <text evidence="5">Consists of three domains, a large central CORE domain and two small peripheral domains, NMPbind and LID, which undergo movements during catalysis. The LID domain closes over the site of phosphoryl transfer upon ATP binding. Assembling and dissambling the active center during each catalytic cycle provides an effective means to prevent ATP hydrolysis.</text>
</comment>
<dbReference type="CDD" id="cd01428">
    <property type="entry name" value="ADK"/>
    <property type="match status" value="1"/>
</dbReference>
<feature type="binding site" evidence="5">
    <location>
        <position position="387"/>
    </location>
    <ligand>
        <name>ATP</name>
        <dbReference type="ChEBI" id="CHEBI:30616"/>
    </ligand>
</feature>
<dbReference type="Gene3D" id="3.40.50.300">
    <property type="entry name" value="P-loop containing nucleotide triphosphate hydrolases"/>
    <property type="match status" value="1"/>
</dbReference>
<keyword evidence="4 5" id="KW-0418">Kinase</keyword>
<evidence type="ECO:0000256" key="7">
    <source>
        <dbReference type="RuleBase" id="RU003331"/>
    </source>
</evidence>
<feature type="binding site" evidence="5">
    <location>
        <begin position="198"/>
        <end position="203"/>
    </location>
    <ligand>
        <name>ATP</name>
        <dbReference type="ChEBI" id="CHEBI:30616"/>
    </ligand>
</feature>
<dbReference type="EMBL" id="CP054929">
    <property type="protein sequence ID" value="QKW53606.1"/>
    <property type="molecule type" value="Genomic_DNA"/>
</dbReference>
<proteinExistence type="inferred from homology"/>
<dbReference type="AlphaFoldDB" id="A0A7H8NGT5"/>
<evidence type="ECO:0000313" key="9">
    <source>
        <dbReference type="EMBL" id="QKW53606.1"/>
    </source>
</evidence>
<comment type="caution">
    <text evidence="5">Lacks conserved residue(s) required for the propagation of feature annotation.</text>
</comment>
<dbReference type="GO" id="GO:0005524">
    <property type="term" value="F:ATP binding"/>
    <property type="evidence" value="ECO:0007669"/>
    <property type="project" value="UniProtKB-UniRule"/>
</dbReference>
<evidence type="ECO:0000256" key="8">
    <source>
        <dbReference type="SAM" id="Coils"/>
    </source>
</evidence>
<dbReference type="InterPro" id="IPR006259">
    <property type="entry name" value="Adenyl_kin_sub"/>
</dbReference>
<evidence type="ECO:0000256" key="4">
    <source>
        <dbReference type="ARBA" id="ARBA00022777"/>
    </source>
</evidence>
<feature type="binding site" evidence="5">
    <location>
        <position position="359"/>
    </location>
    <ligand>
        <name>AMP</name>
        <dbReference type="ChEBI" id="CHEBI:456215"/>
    </ligand>
</feature>
<dbReference type="PRINTS" id="PR00094">
    <property type="entry name" value="ADENYLTKNASE"/>
</dbReference>
<dbReference type="Pfam" id="PF00406">
    <property type="entry name" value="ADK"/>
    <property type="match status" value="1"/>
</dbReference>
<dbReference type="SUPFAM" id="SSF52540">
    <property type="entry name" value="P-loop containing nucleoside triphosphate hydrolases"/>
    <property type="match status" value="1"/>
</dbReference>
<evidence type="ECO:0000256" key="3">
    <source>
        <dbReference type="ARBA" id="ARBA00022741"/>
    </source>
</evidence>
<dbReference type="GO" id="GO:0044209">
    <property type="term" value="P:AMP salvage"/>
    <property type="evidence" value="ECO:0007669"/>
    <property type="project" value="UniProtKB-UniRule"/>
</dbReference>
<reference evidence="9 10" key="1">
    <citation type="submission" date="2020-06" db="EMBL/GenBank/DDBJ databases">
        <title>Genome mining for natural products.</title>
        <authorList>
            <person name="Zhang B."/>
            <person name="Shi J."/>
            <person name="Ge H."/>
        </authorList>
    </citation>
    <scope>NUCLEOTIDE SEQUENCE [LARGE SCALE GENOMIC DNA]</scope>
    <source>
        <strain evidence="9 10">NA00687</strain>
    </source>
</reference>
<feature type="binding site" evidence="5">
    <location>
        <position position="224"/>
    </location>
    <ligand>
        <name>AMP</name>
        <dbReference type="ChEBI" id="CHEBI:456215"/>
    </ligand>
</feature>
<keyword evidence="1 5" id="KW-0808">Transferase</keyword>
<comment type="function">
    <text evidence="5">Catalyzes the reversible transfer of the terminal phosphate group between ATP and AMP. Plays an important role in cellular energy homeostasis and in adenine nucleotide metabolism.</text>
</comment>
<dbReference type="UniPathway" id="UPA00588">
    <property type="reaction ID" value="UER00649"/>
</dbReference>
<sequence>MDESATPEVRDTQVSYEVALANFAAALYELRIDAGAPAYKEIEKAARQQGRVSLSASAISEALQGKRLPSIDFTLELVRQLAGGDPRATDSWRERWKEVRLLQRSAKVCRAGMAASVTEDPLVHPDTSVYQEEAQAILRKAKEEAAAIVQAARARADELLNLAARSKETAKNGRTIAPSVARLLTRESTRLLLLGPPGAGKGTQATFLKKVLDVPHIHLGEILRQNIRDGEEAGLIAKHHIDRGGLVPDDVLIAMVNQRLLEADTKHGFLLDGFPYPRETLGALEEILAKDGLEVDVALKFEIPKSEAVKRIAGRRMCRNDSSHLYHLLYAAPQQDGACHCGGPLIARPDDSRSTIAERWVLWQQRTRPVSAVYGSRERLITVAGVGDVNDVTDRVISALTAFFG</sequence>
<comment type="subunit">
    <text evidence="5 7">Monomer.</text>
</comment>
<dbReference type="HAMAP" id="MF_00235">
    <property type="entry name" value="Adenylate_kinase_Adk"/>
    <property type="match status" value="1"/>
</dbReference>
<keyword evidence="3 5" id="KW-0547">Nucleotide-binding</keyword>
<dbReference type="PANTHER" id="PTHR23359">
    <property type="entry name" value="NUCLEOTIDE KINASE"/>
    <property type="match status" value="1"/>
</dbReference>
<dbReference type="GO" id="GO:0004017">
    <property type="term" value="F:AMP kinase activity"/>
    <property type="evidence" value="ECO:0007669"/>
    <property type="project" value="UniProtKB-UniRule"/>
</dbReference>
<protein>
    <recommendedName>
        <fullName evidence="5 7">Adenylate kinase</fullName>
        <shortName evidence="5">AK</shortName>
        <ecNumber evidence="5 7">2.7.4.3</ecNumber>
    </recommendedName>
    <alternativeName>
        <fullName evidence="5">ATP-AMP transphosphorylase</fullName>
    </alternativeName>
    <alternativeName>
        <fullName evidence="5">ATP:AMP phosphotransferase</fullName>
    </alternativeName>
    <alternativeName>
        <fullName evidence="5">Adenylate monophosphate kinase</fullName>
    </alternativeName>
</protein>
<feature type="binding site" evidence="5">
    <location>
        <begin position="245"/>
        <end position="247"/>
    </location>
    <ligand>
        <name>AMP</name>
        <dbReference type="ChEBI" id="CHEBI:456215"/>
    </ligand>
</feature>
<dbReference type="GO" id="GO:0005737">
    <property type="term" value="C:cytoplasm"/>
    <property type="evidence" value="ECO:0007669"/>
    <property type="project" value="UniProtKB-SubCell"/>
</dbReference>
<evidence type="ECO:0000256" key="2">
    <source>
        <dbReference type="ARBA" id="ARBA00022727"/>
    </source>
</evidence>
<feature type="binding site" evidence="5">
    <location>
        <position position="315"/>
    </location>
    <ligand>
        <name>ATP</name>
        <dbReference type="ChEBI" id="CHEBI:30616"/>
    </ligand>
</feature>
<keyword evidence="10" id="KW-1185">Reference proteome</keyword>
<dbReference type="EC" id="2.7.4.3" evidence="5 7"/>
<name>A0A7H8NGT5_9ACTN</name>
<keyword evidence="8" id="KW-0175">Coiled coil</keyword>
<dbReference type="InterPro" id="IPR027417">
    <property type="entry name" value="P-loop_NTPase"/>
</dbReference>
<dbReference type="InterPro" id="IPR000850">
    <property type="entry name" value="Adenylat/UMP-CMP_kin"/>
</dbReference>
<gene>
    <name evidence="5" type="primary">adk</name>
    <name evidence="9" type="ORF">HUT08_33230</name>
</gene>
<accession>A0A7H8NGT5</accession>
<comment type="similarity">
    <text evidence="5 6">Belongs to the adenylate kinase family.</text>
</comment>
<feature type="binding site" evidence="5">
    <location>
        <position position="348"/>
    </location>
    <ligand>
        <name>AMP</name>
        <dbReference type="ChEBI" id="CHEBI:456215"/>
    </ligand>
</feature>
<feature type="coiled-coil region" evidence="8">
    <location>
        <begin position="142"/>
        <end position="169"/>
    </location>
</feature>